<keyword evidence="1" id="KW-0812">Transmembrane</keyword>
<evidence type="ECO:0000313" key="3">
    <source>
        <dbReference type="Proteomes" id="UP000796761"/>
    </source>
</evidence>
<name>A0A8K1DAY7_9PASS</name>
<protein>
    <submittedName>
        <fullName evidence="2">Uncharacterized protein</fullName>
    </submittedName>
</protein>
<keyword evidence="1" id="KW-0472">Membrane</keyword>
<gene>
    <name evidence="2" type="ORF">HGM15179_018692</name>
</gene>
<keyword evidence="3" id="KW-1185">Reference proteome</keyword>
<dbReference type="PANTHER" id="PTHR10306:SF9">
    <property type="entry name" value="SYNAPTOPHYSIN-LIKE PROTEIN 1"/>
    <property type="match status" value="1"/>
</dbReference>
<dbReference type="EMBL" id="SWJQ01001362">
    <property type="protein sequence ID" value="TRZ08412.1"/>
    <property type="molecule type" value="Genomic_DNA"/>
</dbReference>
<accession>A0A8K1DAY7</accession>
<keyword evidence="1" id="KW-1133">Transmembrane helix</keyword>
<feature type="transmembrane region" description="Helical" evidence="1">
    <location>
        <begin position="20"/>
        <end position="40"/>
    </location>
</feature>
<reference evidence="2" key="1">
    <citation type="submission" date="2019-04" db="EMBL/GenBank/DDBJ databases">
        <title>Genome assembly of Zosterops borbonicus 15179.</title>
        <authorList>
            <person name="Leroy T."/>
            <person name="Anselmetti Y."/>
            <person name="Tilak M.-K."/>
            <person name="Nabholz B."/>
        </authorList>
    </citation>
    <scope>NUCLEOTIDE SEQUENCE</scope>
    <source>
        <strain evidence="2">HGM_15179</strain>
        <tissue evidence="2">Muscle</tissue>
    </source>
</reference>
<dbReference type="PANTHER" id="PTHR10306">
    <property type="entry name" value="SYNAPTOPHYSIN"/>
    <property type="match status" value="1"/>
</dbReference>
<dbReference type="GO" id="GO:0030672">
    <property type="term" value="C:synaptic vesicle membrane"/>
    <property type="evidence" value="ECO:0007669"/>
    <property type="project" value="TreeGrafter"/>
</dbReference>
<comment type="caution">
    <text evidence="2">The sequence shown here is derived from an EMBL/GenBank/DDBJ whole genome shotgun (WGS) entry which is preliminary data.</text>
</comment>
<dbReference type="InterPro" id="IPR001285">
    <property type="entry name" value="Synaptophysin/porin"/>
</dbReference>
<dbReference type="OrthoDB" id="10006326at2759"/>
<evidence type="ECO:0000313" key="2">
    <source>
        <dbReference type="EMBL" id="TRZ08412.1"/>
    </source>
</evidence>
<dbReference type="Proteomes" id="UP000796761">
    <property type="component" value="Unassembled WGS sequence"/>
</dbReference>
<evidence type="ECO:0000256" key="1">
    <source>
        <dbReference type="SAM" id="Phobius"/>
    </source>
</evidence>
<dbReference type="AlphaFoldDB" id="A0A8K1DAY7"/>
<feature type="non-terminal residue" evidence="2">
    <location>
        <position position="1"/>
    </location>
</feature>
<sequence length="63" mass="6845">MAAPRLSLGPLKEPLGLIRALQWFFSIFAFATCGGFEGSVTFRVTCAGEQENHSVTATFGYPF</sequence>
<proteinExistence type="predicted"/>
<organism evidence="2 3">
    <name type="scientific">Zosterops borbonicus</name>
    <dbReference type="NCBI Taxonomy" id="364589"/>
    <lineage>
        <taxon>Eukaryota</taxon>
        <taxon>Metazoa</taxon>
        <taxon>Chordata</taxon>
        <taxon>Craniata</taxon>
        <taxon>Vertebrata</taxon>
        <taxon>Euteleostomi</taxon>
        <taxon>Archelosauria</taxon>
        <taxon>Archosauria</taxon>
        <taxon>Dinosauria</taxon>
        <taxon>Saurischia</taxon>
        <taxon>Theropoda</taxon>
        <taxon>Coelurosauria</taxon>
        <taxon>Aves</taxon>
        <taxon>Neognathae</taxon>
        <taxon>Neoaves</taxon>
        <taxon>Telluraves</taxon>
        <taxon>Australaves</taxon>
        <taxon>Passeriformes</taxon>
        <taxon>Sylvioidea</taxon>
        <taxon>Zosteropidae</taxon>
        <taxon>Zosterops</taxon>
    </lineage>
</organism>